<reference evidence="5" key="1">
    <citation type="submission" date="2017-04" db="EMBL/GenBank/DDBJ databases">
        <title>Function of individual gut microbiota members based on whole genome sequencing of pure cultures obtained from chicken caecum.</title>
        <authorList>
            <person name="Medvecky M."/>
            <person name="Cejkova D."/>
            <person name="Polansky O."/>
            <person name="Karasova D."/>
            <person name="Kubasova T."/>
            <person name="Cizek A."/>
            <person name="Rychlik I."/>
        </authorList>
    </citation>
    <scope>NUCLEOTIDE SEQUENCE [LARGE SCALE GENOMIC DNA]</scope>
    <source>
        <strain evidence="5">An149</strain>
    </source>
</reference>
<proteinExistence type="predicted"/>
<feature type="domain" description="GGDEF" evidence="3">
    <location>
        <begin position="224"/>
        <end position="387"/>
    </location>
</feature>
<accession>A0A1Y4QIS1</accession>
<dbReference type="RefSeq" id="WP_087256512.1">
    <property type="nucleotide sequence ID" value="NZ_NFLB01000007.1"/>
</dbReference>
<evidence type="ECO:0000256" key="2">
    <source>
        <dbReference type="ARBA" id="ARBA00023118"/>
    </source>
</evidence>
<dbReference type="Pfam" id="PF22335">
    <property type="entry name" value="Cas10-Cmr2_palm2"/>
    <property type="match status" value="1"/>
</dbReference>
<dbReference type="AlphaFoldDB" id="A0A1Y4QIS1"/>
<comment type="caution">
    <text evidence="4">The sequence shown here is derived from an EMBL/GenBank/DDBJ whole genome shotgun (WGS) entry which is preliminary data.</text>
</comment>
<evidence type="ECO:0000259" key="3">
    <source>
        <dbReference type="PROSITE" id="PS50887"/>
    </source>
</evidence>
<evidence type="ECO:0000313" key="4">
    <source>
        <dbReference type="EMBL" id="OUQ05154.1"/>
    </source>
</evidence>
<organism evidence="4 5">
    <name type="scientific">Thomasclavelia spiroformis</name>
    <dbReference type="NCBI Taxonomy" id="29348"/>
    <lineage>
        <taxon>Bacteria</taxon>
        <taxon>Bacillati</taxon>
        <taxon>Bacillota</taxon>
        <taxon>Erysipelotrichia</taxon>
        <taxon>Erysipelotrichales</taxon>
        <taxon>Coprobacillaceae</taxon>
        <taxon>Thomasclavelia</taxon>
    </lineage>
</organism>
<dbReference type="EMBL" id="NFLB01000007">
    <property type="protein sequence ID" value="OUQ05154.1"/>
    <property type="molecule type" value="Genomic_DNA"/>
</dbReference>
<evidence type="ECO:0000256" key="1">
    <source>
        <dbReference type="ARBA" id="ARBA00022741"/>
    </source>
</evidence>
<name>A0A1Y4QIS1_9FIRM</name>
<keyword evidence="2" id="KW-0051">Antiviral defense</keyword>
<gene>
    <name evidence="4" type="ORF">B5E91_07480</name>
</gene>
<dbReference type="GO" id="GO:0051607">
    <property type="term" value="P:defense response to virus"/>
    <property type="evidence" value="ECO:0007669"/>
    <property type="project" value="UniProtKB-KW"/>
</dbReference>
<dbReference type="GO" id="GO:0000166">
    <property type="term" value="F:nucleotide binding"/>
    <property type="evidence" value="ECO:0007669"/>
    <property type="project" value="UniProtKB-KW"/>
</dbReference>
<evidence type="ECO:0000313" key="5">
    <source>
        <dbReference type="Proteomes" id="UP000196258"/>
    </source>
</evidence>
<protein>
    <recommendedName>
        <fullName evidence="3">GGDEF domain-containing protein</fullName>
    </recommendedName>
</protein>
<keyword evidence="1" id="KW-0547">Nucleotide-binding</keyword>
<dbReference type="InterPro" id="IPR043128">
    <property type="entry name" value="Rev_trsase/Diguanyl_cyclase"/>
</dbReference>
<dbReference type="Proteomes" id="UP000196258">
    <property type="component" value="Unassembled WGS sequence"/>
</dbReference>
<dbReference type="Gene3D" id="3.30.70.270">
    <property type="match status" value="1"/>
</dbReference>
<sequence>MENKDYYGITVGPISHTINLTSSPGGLWMASFLFSYIVKKLVKKLTVAGVEVLIPTLEDENKSSNVGSYPDHIIFSGEIAGNQINSIINKVKEEIALMLFKCWEKSNEGNDEYNESSVKDYINKYINIYCVKVGNLNGGEIFCEVSKFLDNLELSRNYIHQDNAFFLELFSGEEERKNEYIKNFLEVIKEKENVRSQVRVNRNGRIKKIDEIAKIDDENRKINDYYAIIFADGDNMTTTFASLNDDKKNDNDDKKNNDKKVINFSAACLKYTKKCAELIGDYGGVTIFAGGDDLLFLAPLANQNDKTLFDLFDEIRKEFVDSLLEKNDETDNDNKKSEETKNEPTVSFGVAITYKKFPIYEGLQLAQTMLFNYAKTDPKNNLAIKLSKASGQTIGLIFNNDSRSLEIFNKILKNYFIKDNTDESRKRVHSVIYLLEKYEDLFDVALDKGEEAIKNFFINMYDNPTQTRYKEFIDEIIELYKAINEDRKNNKFKQLKDEKKNKLEDKKTKNILSGVLRLAKFYIETKE</sequence>
<dbReference type="PROSITE" id="PS50887">
    <property type="entry name" value="GGDEF"/>
    <property type="match status" value="1"/>
</dbReference>
<dbReference type="InterPro" id="IPR000160">
    <property type="entry name" value="GGDEF_dom"/>
</dbReference>
<dbReference type="InterPro" id="IPR054767">
    <property type="entry name" value="Cas10-Cmr2_palm2"/>
</dbReference>